<accession>A0AAE0TUK3</accession>
<dbReference type="EMBL" id="JAULSN010000002">
    <property type="protein sequence ID" value="KAK3380303.1"/>
    <property type="molecule type" value="Genomic_DNA"/>
</dbReference>
<reference evidence="3" key="2">
    <citation type="submission" date="2023-06" db="EMBL/GenBank/DDBJ databases">
        <authorList>
            <consortium name="Lawrence Berkeley National Laboratory"/>
            <person name="Haridas S."/>
            <person name="Hensen N."/>
            <person name="Bonometti L."/>
            <person name="Westerberg I."/>
            <person name="Brannstrom I.O."/>
            <person name="Guillou S."/>
            <person name="Cros-Aarteil S."/>
            <person name="Calhoun S."/>
            <person name="Kuo A."/>
            <person name="Mondo S."/>
            <person name="Pangilinan J."/>
            <person name="Riley R."/>
            <person name="Labutti K."/>
            <person name="Andreopoulos B."/>
            <person name="Lipzen A."/>
            <person name="Chen C."/>
            <person name="Yanf M."/>
            <person name="Daum C."/>
            <person name="Ng V."/>
            <person name="Clum A."/>
            <person name="Steindorff A."/>
            <person name="Ohm R."/>
            <person name="Martin F."/>
            <person name="Silar P."/>
            <person name="Natvig D."/>
            <person name="Lalanne C."/>
            <person name="Gautier V."/>
            <person name="Ament-Velasquez S.L."/>
            <person name="Kruys A."/>
            <person name="Hutchinson M.I."/>
            <person name="Powell A.J."/>
            <person name="Barry K."/>
            <person name="Miller A.N."/>
            <person name="Grigoriev I.V."/>
            <person name="Debuchy R."/>
            <person name="Gladieux P."/>
            <person name="Thoren M.H."/>
            <person name="Johannesson H."/>
        </authorList>
    </citation>
    <scope>NUCLEOTIDE SEQUENCE</scope>
    <source>
        <strain evidence="3">CBS 958.72</strain>
    </source>
</reference>
<dbReference type="InterPro" id="IPR049207">
    <property type="entry name" value="DUF4246_N"/>
</dbReference>
<dbReference type="PANTHER" id="PTHR33119:SF1">
    <property type="entry name" value="FE2OG DIOXYGENASE DOMAIN-CONTAINING PROTEIN"/>
    <property type="match status" value="1"/>
</dbReference>
<name>A0AAE0TUK3_9PEZI</name>
<keyword evidence="4" id="KW-1185">Reference proteome</keyword>
<protein>
    <submittedName>
        <fullName evidence="3">Uncharacterized protein</fullName>
    </submittedName>
</protein>
<gene>
    <name evidence="3" type="ORF">B0T24DRAFT_647581</name>
</gene>
<evidence type="ECO:0000259" key="1">
    <source>
        <dbReference type="Pfam" id="PF14033"/>
    </source>
</evidence>
<dbReference type="PANTHER" id="PTHR33119">
    <property type="entry name" value="IFI3P"/>
    <property type="match status" value="1"/>
</dbReference>
<dbReference type="InterPro" id="IPR049192">
    <property type="entry name" value="DUF4246_C"/>
</dbReference>
<proteinExistence type="predicted"/>
<organism evidence="3 4">
    <name type="scientific">Lasiosphaeria ovina</name>
    <dbReference type="NCBI Taxonomy" id="92902"/>
    <lineage>
        <taxon>Eukaryota</taxon>
        <taxon>Fungi</taxon>
        <taxon>Dikarya</taxon>
        <taxon>Ascomycota</taxon>
        <taxon>Pezizomycotina</taxon>
        <taxon>Sordariomycetes</taxon>
        <taxon>Sordariomycetidae</taxon>
        <taxon>Sordariales</taxon>
        <taxon>Lasiosphaeriaceae</taxon>
        <taxon>Lasiosphaeria</taxon>
    </lineage>
</organism>
<dbReference type="Pfam" id="PF14033">
    <property type="entry name" value="DUF4246"/>
    <property type="match status" value="1"/>
</dbReference>
<comment type="caution">
    <text evidence="3">The sequence shown here is derived from an EMBL/GenBank/DDBJ whole genome shotgun (WGS) entry which is preliminary data.</text>
</comment>
<dbReference type="Pfam" id="PF21666">
    <property type="entry name" value="DUF4246_N"/>
    <property type="match status" value="1"/>
</dbReference>
<evidence type="ECO:0000259" key="2">
    <source>
        <dbReference type="Pfam" id="PF21666"/>
    </source>
</evidence>
<feature type="domain" description="DUF4246" evidence="2">
    <location>
        <begin position="31"/>
        <end position="94"/>
    </location>
</feature>
<reference evidence="3" key="1">
    <citation type="journal article" date="2023" name="Mol. Phylogenet. Evol.">
        <title>Genome-scale phylogeny and comparative genomics of the fungal order Sordariales.</title>
        <authorList>
            <person name="Hensen N."/>
            <person name="Bonometti L."/>
            <person name="Westerberg I."/>
            <person name="Brannstrom I.O."/>
            <person name="Guillou S."/>
            <person name="Cros-Aarteil S."/>
            <person name="Calhoun S."/>
            <person name="Haridas S."/>
            <person name="Kuo A."/>
            <person name="Mondo S."/>
            <person name="Pangilinan J."/>
            <person name="Riley R."/>
            <person name="LaButti K."/>
            <person name="Andreopoulos B."/>
            <person name="Lipzen A."/>
            <person name="Chen C."/>
            <person name="Yan M."/>
            <person name="Daum C."/>
            <person name="Ng V."/>
            <person name="Clum A."/>
            <person name="Steindorff A."/>
            <person name="Ohm R.A."/>
            <person name="Martin F."/>
            <person name="Silar P."/>
            <person name="Natvig D.O."/>
            <person name="Lalanne C."/>
            <person name="Gautier V."/>
            <person name="Ament-Velasquez S.L."/>
            <person name="Kruys A."/>
            <person name="Hutchinson M.I."/>
            <person name="Powell A.J."/>
            <person name="Barry K."/>
            <person name="Miller A.N."/>
            <person name="Grigoriev I.V."/>
            <person name="Debuchy R."/>
            <person name="Gladieux P."/>
            <person name="Hiltunen Thoren M."/>
            <person name="Johannesson H."/>
        </authorList>
    </citation>
    <scope>NUCLEOTIDE SEQUENCE</scope>
    <source>
        <strain evidence="3">CBS 958.72</strain>
    </source>
</reference>
<sequence>MHLVPHHRETHGNGLAGLVFDNSGRGPLRVPGFVNFPVTVERTPRERFAHGALDWSQPPLLACEVAMLRLMNTITDKPDWHTHVFNERVVAEWARAETTIGPGCISELRDKAHAFAQTNCVTALDWAAGVCKSAIPAGLLEVLQTRAVLLYVEGSSNGDIVDPILFPLVYGRSLVLADGGHTGHRMFAASGQVSTAPALQHHRYPRHPLLNRTLRFALVRGIEVGSPWFSRRFQWLPFEVSFDEVMKTASTSLPPNVAIGSYINNLHPVSHKSLYETIEKLVSSSIEPWNQVLVHCGPGRLPPRIRTYGVLWSPLTPNEVEDICSRARGNKALHDTFIPAASRFGLRHWLLPEPGISFTYQEWKQTRQGRRRRNPEPDHELYNVSLQDSFPGGLQVILRMGSIELTPGRQHEDEDASIHDWHLDGLLNEHIVATSMVHFDSINVTQLSGALSFRVEASLDSSKHHYESGRFDTLAQIYGVDPRDLGRRHAGGGKALQELGTVAMADGRLLAYPNVLQHKIEPCALLDPSRPGRRRFLALHLIDPHYRVCSTHNEVVDQIVDLVDEWPMGIGEAHRLRGELLEEHILATEGVQHGVGRYNF</sequence>
<dbReference type="Proteomes" id="UP001287356">
    <property type="component" value="Unassembled WGS sequence"/>
</dbReference>
<evidence type="ECO:0000313" key="4">
    <source>
        <dbReference type="Proteomes" id="UP001287356"/>
    </source>
</evidence>
<evidence type="ECO:0000313" key="3">
    <source>
        <dbReference type="EMBL" id="KAK3380303.1"/>
    </source>
</evidence>
<dbReference type="AlphaFoldDB" id="A0AAE0TUK3"/>
<feature type="domain" description="DUF4246" evidence="1">
    <location>
        <begin position="104"/>
        <end position="553"/>
    </location>
</feature>
<dbReference type="InterPro" id="IPR025340">
    <property type="entry name" value="DUF4246"/>
</dbReference>